<dbReference type="InterPro" id="IPR017938">
    <property type="entry name" value="Riboflavin_synthase-like_b-brl"/>
</dbReference>
<evidence type="ECO:0000256" key="4">
    <source>
        <dbReference type="ARBA" id="ARBA00022617"/>
    </source>
</evidence>
<proteinExistence type="inferred from homology"/>
<evidence type="ECO:0000259" key="11">
    <source>
        <dbReference type="PROSITE" id="PS51384"/>
    </source>
</evidence>
<dbReference type="GO" id="GO:0046872">
    <property type="term" value="F:metal ion binding"/>
    <property type="evidence" value="ECO:0007669"/>
    <property type="project" value="UniProtKB-KW"/>
</dbReference>
<dbReference type="EC" id="1.14.12.17" evidence="2"/>
<dbReference type="PANTHER" id="PTHR43396">
    <property type="entry name" value="FLAVOHEMOPROTEIN"/>
    <property type="match status" value="1"/>
</dbReference>
<dbReference type="InterPro" id="IPR001433">
    <property type="entry name" value="OxRdtase_FAD/NAD-bd"/>
</dbReference>
<keyword evidence="7" id="KW-0520">NAD</keyword>
<dbReference type="Pfam" id="PF00175">
    <property type="entry name" value="NAD_binding_1"/>
    <property type="match status" value="1"/>
</dbReference>
<sequence>MSLLARSALRTTSARIARPFARSFTATVPKMTLDANPTAIIPADVVPLTEEHKAAVLATAPVLAEHGLTVTKQMYKTMLGNNPALRDIFSHSAQTTGVQPLALAQSVHGYAANINDLSPLVPVVIRIAEKHAALGVKPEHYKTVAENLIKALQTVLGDAFTPELQTAWYHAYWALAKIFIEAEANLYSIGHWQGFKEFEIVSRNDESGTISSFEFVPKDKSQLPLKKYKPGQFVTIRVWVDELGCYQNRHYSLSDAPQADKYRVSVKREDAPAGVDVPAGLVSTRVHVLKVGDTIQVAFPVGSFVLPEELPKNVVLFSGGVGITPNLSILNTVTQNPDGPAVSWIQAVRNPEEHVFKTHVDNLVKSSNGKVQAQAYYSEVDSVEGEGIHKGFVDVAALSDDALALADKESLYYVCGPGPFMHAVQNGLVARGVDPKRINIEAFHAGEA</sequence>
<keyword evidence="6" id="KW-0408">Iron</keyword>
<dbReference type="GO" id="GO:0071500">
    <property type="term" value="P:cellular response to nitrosative stress"/>
    <property type="evidence" value="ECO:0007669"/>
    <property type="project" value="TreeGrafter"/>
</dbReference>
<dbReference type="SUPFAM" id="SSF52343">
    <property type="entry name" value="Ferredoxin reductase-like, C-terminal NADP-linked domain"/>
    <property type="match status" value="1"/>
</dbReference>
<evidence type="ECO:0000256" key="2">
    <source>
        <dbReference type="ARBA" id="ARBA00012229"/>
    </source>
</evidence>
<evidence type="ECO:0000256" key="8">
    <source>
        <dbReference type="ARBA" id="ARBA00048649"/>
    </source>
</evidence>
<dbReference type="PRINTS" id="PR00406">
    <property type="entry name" value="CYTB5RDTASE"/>
</dbReference>
<evidence type="ECO:0000256" key="3">
    <source>
        <dbReference type="ARBA" id="ARBA00022575"/>
    </source>
</evidence>
<dbReference type="RefSeq" id="XP_062624364.1">
    <property type="nucleotide sequence ID" value="XM_062768380.1"/>
</dbReference>
<accession>A0AAF0Y2R6</accession>
<dbReference type="GO" id="GO:0046210">
    <property type="term" value="P:nitric oxide catabolic process"/>
    <property type="evidence" value="ECO:0007669"/>
    <property type="project" value="TreeGrafter"/>
</dbReference>
<dbReference type="PROSITE" id="PS51384">
    <property type="entry name" value="FAD_FR"/>
    <property type="match status" value="1"/>
</dbReference>
<dbReference type="AlphaFoldDB" id="A0AAF0Y2R6"/>
<dbReference type="GO" id="GO:0019825">
    <property type="term" value="F:oxygen binding"/>
    <property type="evidence" value="ECO:0007669"/>
    <property type="project" value="InterPro"/>
</dbReference>
<dbReference type="PANTHER" id="PTHR43396:SF3">
    <property type="entry name" value="FLAVOHEMOPROTEIN"/>
    <property type="match status" value="1"/>
</dbReference>
<name>A0AAF0Y2R6_9TREE</name>
<gene>
    <name evidence="12" type="primary">hmp</name>
    <name evidence="12" type="ORF">LOC62_02G001879</name>
</gene>
<dbReference type="Pfam" id="PF00042">
    <property type="entry name" value="Globin"/>
    <property type="match status" value="1"/>
</dbReference>
<comment type="catalytic activity">
    <reaction evidence="8">
        <text>2 nitric oxide + NADH + 2 O2 = 2 nitrate + NAD(+) + H(+)</text>
        <dbReference type="Rhea" id="RHEA:19469"/>
        <dbReference type="ChEBI" id="CHEBI:15378"/>
        <dbReference type="ChEBI" id="CHEBI:15379"/>
        <dbReference type="ChEBI" id="CHEBI:16480"/>
        <dbReference type="ChEBI" id="CHEBI:17632"/>
        <dbReference type="ChEBI" id="CHEBI:57540"/>
        <dbReference type="ChEBI" id="CHEBI:57945"/>
        <dbReference type="EC" id="1.14.12.17"/>
    </reaction>
</comment>
<evidence type="ECO:0000256" key="5">
    <source>
        <dbReference type="ARBA" id="ARBA00022723"/>
    </source>
</evidence>
<dbReference type="EMBL" id="CP086715">
    <property type="protein sequence ID" value="WOO78332.1"/>
    <property type="molecule type" value="Genomic_DNA"/>
</dbReference>
<comment type="similarity">
    <text evidence="1">In the C-terminal section; belongs to the flavoprotein pyridine nucleotide cytochrome reductase family.</text>
</comment>
<comment type="catalytic activity">
    <reaction evidence="9">
        <text>2 nitric oxide + NADPH + 2 O2 = 2 nitrate + NADP(+) + H(+)</text>
        <dbReference type="Rhea" id="RHEA:19465"/>
        <dbReference type="ChEBI" id="CHEBI:15378"/>
        <dbReference type="ChEBI" id="CHEBI:15379"/>
        <dbReference type="ChEBI" id="CHEBI:16480"/>
        <dbReference type="ChEBI" id="CHEBI:17632"/>
        <dbReference type="ChEBI" id="CHEBI:57783"/>
        <dbReference type="ChEBI" id="CHEBI:58349"/>
        <dbReference type="EC" id="1.14.12.17"/>
    </reaction>
</comment>
<feature type="domain" description="Globin" evidence="10">
    <location>
        <begin position="47"/>
        <end position="184"/>
    </location>
</feature>
<dbReference type="InterPro" id="IPR039261">
    <property type="entry name" value="FNR_nucleotide-bd"/>
</dbReference>
<protein>
    <recommendedName>
        <fullName evidence="2">nitric oxide dioxygenase</fullName>
        <ecNumber evidence="2">1.14.12.17</ecNumber>
    </recommendedName>
</protein>
<keyword evidence="3" id="KW-0216">Detoxification</keyword>
<organism evidence="12 13">
    <name type="scientific">Vanrija pseudolonga</name>
    <dbReference type="NCBI Taxonomy" id="143232"/>
    <lineage>
        <taxon>Eukaryota</taxon>
        <taxon>Fungi</taxon>
        <taxon>Dikarya</taxon>
        <taxon>Basidiomycota</taxon>
        <taxon>Agaricomycotina</taxon>
        <taxon>Tremellomycetes</taxon>
        <taxon>Trichosporonales</taxon>
        <taxon>Trichosporonaceae</taxon>
        <taxon>Vanrija</taxon>
    </lineage>
</organism>
<evidence type="ECO:0000256" key="7">
    <source>
        <dbReference type="ARBA" id="ARBA00023027"/>
    </source>
</evidence>
<dbReference type="GeneID" id="87805131"/>
<dbReference type="GO" id="GO:0009636">
    <property type="term" value="P:response to toxic substance"/>
    <property type="evidence" value="ECO:0007669"/>
    <property type="project" value="UniProtKB-KW"/>
</dbReference>
<evidence type="ECO:0000313" key="13">
    <source>
        <dbReference type="Proteomes" id="UP000827549"/>
    </source>
</evidence>
<dbReference type="InterPro" id="IPR009050">
    <property type="entry name" value="Globin-like_sf"/>
</dbReference>
<dbReference type="Gene3D" id="2.40.30.10">
    <property type="entry name" value="Translation factors"/>
    <property type="match status" value="1"/>
</dbReference>
<dbReference type="InterPro" id="IPR017927">
    <property type="entry name" value="FAD-bd_FR_type"/>
</dbReference>
<dbReference type="CDD" id="cd06184">
    <property type="entry name" value="flavohem_like_fad_nad_binding"/>
    <property type="match status" value="1"/>
</dbReference>
<feature type="domain" description="FAD-binding FR-type" evidence="11">
    <location>
        <begin position="193"/>
        <end position="307"/>
    </location>
</feature>
<keyword evidence="5" id="KW-0479">Metal-binding</keyword>
<dbReference type="Gene3D" id="1.10.490.10">
    <property type="entry name" value="Globins"/>
    <property type="match status" value="1"/>
</dbReference>
<dbReference type="GO" id="GO:0071949">
    <property type="term" value="F:FAD binding"/>
    <property type="evidence" value="ECO:0007669"/>
    <property type="project" value="TreeGrafter"/>
</dbReference>
<keyword evidence="13" id="KW-1185">Reference proteome</keyword>
<evidence type="ECO:0000256" key="1">
    <source>
        <dbReference type="ARBA" id="ARBA00006401"/>
    </source>
</evidence>
<dbReference type="InterPro" id="IPR012292">
    <property type="entry name" value="Globin/Proto"/>
</dbReference>
<dbReference type="Gene3D" id="3.40.50.80">
    <property type="entry name" value="Nucleotide-binding domain of ferredoxin-NADP reductase (FNR) module"/>
    <property type="match status" value="1"/>
</dbReference>
<dbReference type="FunFam" id="1.10.490.10:FF:000003">
    <property type="entry name" value="Flavohemoprotein"/>
    <property type="match status" value="1"/>
</dbReference>
<evidence type="ECO:0000256" key="9">
    <source>
        <dbReference type="ARBA" id="ARBA00049433"/>
    </source>
</evidence>
<reference evidence="12" key="1">
    <citation type="submission" date="2023-10" db="EMBL/GenBank/DDBJ databases">
        <authorList>
            <person name="Noh H."/>
        </authorList>
    </citation>
    <scope>NUCLEOTIDE SEQUENCE</scope>
    <source>
        <strain evidence="12">DUCC4014</strain>
    </source>
</reference>
<dbReference type="GO" id="GO:0008941">
    <property type="term" value="F:nitric oxide dioxygenase NAD(P)H activity"/>
    <property type="evidence" value="ECO:0007669"/>
    <property type="project" value="UniProtKB-EC"/>
</dbReference>
<dbReference type="PROSITE" id="PS01033">
    <property type="entry name" value="GLOBIN"/>
    <property type="match status" value="1"/>
</dbReference>
<keyword evidence="4" id="KW-0349">Heme</keyword>
<evidence type="ECO:0000313" key="12">
    <source>
        <dbReference type="EMBL" id="WOO78332.1"/>
    </source>
</evidence>
<dbReference type="CDD" id="cd08922">
    <property type="entry name" value="FHb-globin"/>
    <property type="match status" value="1"/>
</dbReference>
<dbReference type="SUPFAM" id="SSF46458">
    <property type="entry name" value="Globin-like"/>
    <property type="match status" value="1"/>
</dbReference>
<evidence type="ECO:0000259" key="10">
    <source>
        <dbReference type="PROSITE" id="PS01033"/>
    </source>
</evidence>
<dbReference type="SUPFAM" id="SSF63380">
    <property type="entry name" value="Riboflavin synthase domain-like"/>
    <property type="match status" value="1"/>
</dbReference>
<evidence type="ECO:0000256" key="6">
    <source>
        <dbReference type="ARBA" id="ARBA00023004"/>
    </source>
</evidence>
<dbReference type="InterPro" id="IPR000971">
    <property type="entry name" value="Globin"/>
</dbReference>
<dbReference type="Proteomes" id="UP000827549">
    <property type="component" value="Chromosome 2"/>
</dbReference>
<dbReference type="GO" id="GO:0020037">
    <property type="term" value="F:heme binding"/>
    <property type="evidence" value="ECO:0007669"/>
    <property type="project" value="InterPro"/>
</dbReference>